<evidence type="ECO:0000313" key="2">
    <source>
        <dbReference type="Proteomes" id="UP000199495"/>
    </source>
</evidence>
<dbReference type="Proteomes" id="UP000199495">
    <property type="component" value="Unassembled WGS sequence"/>
</dbReference>
<gene>
    <name evidence="1" type="ORF">SAMN04487974_12024</name>
</gene>
<accession>A0A1G7ZI37</accession>
<sequence length="181" mass="20127">MTETLGFRLVQDPAVSDAQFWHLRAQHPDNPDVGKVLAAVNLHTYIGGFAKFYGAEHQIMAAAKFRRLYDMAQVGGSKACDMEREPVDGGGFNPDAVFEIGADARREFVLMQQHLGRKMFQRFEFVVVGGKGPTAYVRWITGIAKPNAKLVSRGKVEVRRIANNLAEYWGMASKSPIDRVA</sequence>
<proteinExistence type="predicted"/>
<dbReference type="AlphaFoldDB" id="A0A1G7ZI37"/>
<protein>
    <submittedName>
        <fullName evidence="1">Uncharacterized protein</fullName>
    </submittedName>
</protein>
<organism evidence="1 2">
    <name type="scientific">Pelagibacterium luteolum</name>
    <dbReference type="NCBI Taxonomy" id="440168"/>
    <lineage>
        <taxon>Bacteria</taxon>
        <taxon>Pseudomonadati</taxon>
        <taxon>Pseudomonadota</taxon>
        <taxon>Alphaproteobacteria</taxon>
        <taxon>Hyphomicrobiales</taxon>
        <taxon>Devosiaceae</taxon>
        <taxon>Pelagibacterium</taxon>
    </lineage>
</organism>
<reference evidence="1 2" key="1">
    <citation type="submission" date="2016-10" db="EMBL/GenBank/DDBJ databases">
        <authorList>
            <person name="de Groot N.N."/>
        </authorList>
    </citation>
    <scope>NUCLEOTIDE SEQUENCE [LARGE SCALE GENOMIC DNA]</scope>
    <source>
        <strain evidence="1 2">CGMCC 1.10267</strain>
    </source>
</reference>
<name>A0A1G7ZI37_9HYPH</name>
<dbReference type="EMBL" id="FNCS01000020">
    <property type="protein sequence ID" value="SDH08216.1"/>
    <property type="molecule type" value="Genomic_DNA"/>
</dbReference>
<evidence type="ECO:0000313" key="1">
    <source>
        <dbReference type="EMBL" id="SDH08216.1"/>
    </source>
</evidence>
<dbReference type="STRING" id="440168.SAMN04487974_12024"/>
<keyword evidence="2" id="KW-1185">Reference proteome</keyword>
<dbReference type="RefSeq" id="WP_090598933.1">
    <property type="nucleotide sequence ID" value="NZ_FNCS01000020.1"/>
</dbReference>